<feature type="coiled-coil region" evidence="1">
    <location>
        <begin position="56"/>
        <end position="86"/>
    </location>
</feature>
<gene>
    <name evidence="2" type="ORF">PPSC2_28310</name>
</gene>
<evidence type="ECO:0000256" key="1">
    <source>
        <dbReference type="SAM" id="Coils"/>
    </source>
</evidence>
<name>E3ELE2_PAEPS</name>
<dbReference type="Proteomes" id="UP000006868">
    <property type="component" value="Plasmid pSC2"/>
</dbReference>
<dbReference type="KEGG" id="ppm:PPSC2_28310"/>
<geneLocation type="plasmid" evidence="2 3">
    <name>pSC2</name>
</geneLocation>
<accession>E3ELE2</accession>
<evidence type="ECO:0000313" key="3">
    <source>
        <dbReference type="Proteomes" id="UP000006868"/>
    </source>
</evidence>
<dbReference type="AlphaFoldDB" id="E3ELE2"/>
<dbReference type="RefSeq" id="WP_013386388.1">
    <property type="nucleotide sequence ID" value="NC_014628.2"/>
</dbReference>
<dbReference type="PATRIC" id="fig|886882.15.peg.6005"/>
<keyword evidence="1" id="KW-0175">Coiled coil</keyword>
<proteinExistence type="predicted"/>
<sequence length="108" mass="12678">MNLFPDVEELIQTENLLSSTTYPHRKQTYCAYCGSQVIGDVTFRKKECFSINHCHCESAIEELKIKAQLIRKLEQLESMKQKMNLQRIGNALYEDGVERLRKKYHPNL</sequence>
<evidence type="ECO:0000313" key="2">
    <source>
        <dbReference type="EMBL" id="ADO59974.1"/>
    </source>
</evidence>
<dbReference type="HOGENOM" id="CLU_2194369_0_0_9"/>
<keyword evidence="2" id="KW-0614">Plasmid</keyword>
<reference evidence="2 3" key="1">
    <citation type="journal article" date="2011" name="J. Bacteriol.">
        <title>Complete genome sequence of Paenibacillus polymyxa SC2, a strain of plant growth-promoting Rhizobacterium with broad-spectrum antimicrobial activity.</title>
        <authorList>
            <person name="Ma M."/>
            <person name="Wang C."/>
            <person name="Ding Y."/>
            <person name="Li L."/>
            <person name="Shen D."/>
            <person name="Jiang X."/>
            <person name="Guan D."/>
            <person name="Cao F."/>
            <person name="Chen H."/>
            <person name="Feng R."/>
            <person name="Wang X."/>
            <person name="Ge Y."/>
            <person name="Yao L."/>
            <person name="Bing X."/>
            <person name="Yang X."/>
            <person name="Li J."/>
            <person name="Du B."/>
        </authorList>
    </citation>
    <scope>NUCLEOTIDE SEQUENCE [LARGE SCALE GENOMIC DNA]</scope>
    <source>
        <strain evidence="2 3">SC2</strain>
        <plasmid evidence="3">pSC2</plasmid>
    </source>
</reference>
<dbReference type="EMBL" id="CP002214">
    <property type="protein sequence ID" value="ADO59974.1"/>
    <property type="molecule type" value="Genomic_DNA"/>
</dbReference>
<organism evidence="2 3">
    <name type="scientific">Paenibacillus polymyxa (strain SC2)</name>
    <name type="common">Bacillus polymyxa</name>
    <dbReference type="NCBI Taxonomy" id="886882"/>
    <lineage>
        <taxon>Bacteria</taxon>
        <taxon>Bacillati</taxon>
        <taxon>Bacillota</taxon>
        <taxon>Bacilli</taxon>
        <taxon>Bacillales</taxon>
        <taxon>Paenibacillaceae</taxon>
        <taxon>Paenibacillus</taxon>
    </lineage>
</organism>
<protein>
    <submittedName>
        <fullName evidence="2">Uncharacterized protein</fullName>
    </submittedName>
</protein>